<comment type="caution">
    <text evidence="1">The sequence shown here is derived from an EMBL/GenBank/DDBJ whole genome shotgun (WGS) entry which is preliminary data.</text>
</comment>
<dbReference type="Proteomes" id="UP001500886">
    <property type="component" value="Unassembled WGS sequence"/>
</dbReference>
<dbReference type="RefSeq" id="WP_344434637.1">
    <property type="nucleotide sequence ID" value="NZ_BAAASL010000007.1"/>
</dbReference>
<accession>A0ABN3TP58</accession>
<dbReference type="EMBL" id="BAAASL010000007">
    <property type="protein sequence ID" value="GAA2714087.1"/>
    <property type="molecule type" value="Genomic_DNA"/>
</dbReference>
<evidence type="ECO:0000313" key="2">
    <source>
        <dbReference type="Proteomes" id="UP001500886"/>
    </source>
</evidence>
<reference evidence="1 2" key="1">
    <citation type="journal article" date="2019" name="Int. J. Syst. Evol. Microbiol.">
        <title>The Global Catalogue of Microorganisms (GCM) 10K type strain sequencing project: providing services to taxonomists for standard genome sequencing and annotation.</title>
        <authorList>
            <consortium name="The Broad Institute Genomics Platform"/>
            <consortium name="The Broad Institute Genome Sequencing Center for Infectious Disease"/>
            <person name="Wu L."/>
            <person name="Ma J."/>
        </authorList>
    </citation>
    <scope>NUCLEOTIDE SEQUENCE [LARGE SCALE GENOMIC DNA]</scope>
    <source>
        <strain evidence="1 2">JCM 4542</strain>
    </source>
</reference>
<name>A0ABN3TP58_9ACTN</name>
<sequence>MADEVVRELLPRFDAHYRGIRGVAGLRIQLSSRSIVLHDALSSARITMTRTDGQAWRLPTARDGETPLWDAGHPSPKERLEADEWAESIPSIVNVPLRDLVLSRLLRRPVLVNRAAEPHGFANCYTHHSGDLVIEWCCGDTVEAFCAALLAHGFIDGVPPTEAIKLASPHSAQLGGDIVVLRRHSSCLYRRGAFGVQEITEYIRKGYGS</sequence>
<proteinExistence type="predicted"/>
<evidence type="ECO:0000313" key="1">
    <source>
        <dbReference type="EMBL" id="GAA2714087.1"/>
    </source>
</evidence>
<organism evidence="1 2">
    <name type="scientific">Streptomyces luteosporeus</name>
    <dbReference type="NCBI Taxonomy" id="173856"/>
    <lineage>
        <taxon>Bacteria</taxon>
        <taxon>Bacillati</taxon>
        <taxon>Actinomycetota</taxon>
        <taxon>Actinomycetes</taxon>
        <taxon>Kitasatosporales</taxon>
        <taxon>Streptomycetaceae</taxon>
        <taxon>Streptomyces</taxon>
    </lineage>
</organism>
<protein>
    <submittedName>
        <fullName evidence="1">Uncharacterized protein</fullName>
    </submittedName>
</protein>
<keyword evidence="2" id="KW-1185">Reference proteome</keyword>
<gene>
    <name evidence="1" type="ORF">GCM10010315_20640</name>
</gene>